<evidence type="ECO:0000313" key="1">
    <source>
        <dbReference type="EMBL" id="EST11006.1"/>
    </source>
</evidence>
<reference evidence="1 2" key="1">
    <citation type="journal article" date="2013" name="Genome Announc.">
        <title>Genome Sequence of Sporolactobacillus laevolacticus DSM442, an Efficient Polymer-Grade D-Lactate Producer from Agricultural Waste Cottonseed as a Nitrogen Source.</title>
        <authorList>
            <person name="Wang H."/>
            <person name="Wang L."/>
            <person name="Ju J."/>
            <person name="Yu B."/>
            <person name="Ma Y."/>
        </authorList>
    </citation>
    <scope>NUCLEOTIDE SEQUENCE [LARGE SCALE GENOMIC DNA]</scope>
    <source>
        <strain evidence="1 2">DSM 442</strain>
    </source>
</reference>
<protein>
    <submittedName>
        <fullName evidence="1">Uncharacterized protein</fullName>
    </submittedName>
</protein>
<organism evidence="1 2">
    <name type="scientific">Sporolactobacillus laevolacticus DSM 442</name>
    <dbReference type="NCBI Taxonomy" id="1395513"/>
    <lineage>
        <taxon>Bacteria</taxon>
        <taxon>Bacillati</taxon>
        <taxon>Bacillota</taxon>
        <taxon>Bacilli</taxon>
        <taxon>Bacillales</taxon>
        <taxon>Sporolactobacillaceae</taxon>
        <taxon>Sporolactobacillus</taxon>
    </lineage>
</organism>
<dbReference type="RefSeq" id="WP_023511108.1">
    <property type="nucleotide sequence ID" value="NZ_AWTC01000015.1"/>
</dbReference>
<accession>V6IWN1</accession>
<keyword evidence="2" id="KW-1185">Reference proteome</keyword>
<dbReference type="AlphaFoldDB" id="V6IWN1"/>
<comment type="caution">
    <text evidence="1">The sequence shown here is derived from an EMBL/GenBank/DDBJ whole genome shotgun (WGS) entry which is preliminary data.</text>
</comment>
<evidence type="ECO:0000313" key="2">
    <source>
        <dbReference type="Proteomes" id="UP000018296"/>
    </source>
</evidence>
<dbReference type="EMBL" id="AWTC01000015">
    <property type="protein sequence ID" value="EST11006.1"/>
    <property type="molecule type" value="Genomic_DNA"/>
</dbReference>
<gene>
    <name evidence="1" type="ORF">P343_14390</name>
</gene>
<proteinExistence type="predicted"/>
<dbReference type="eggNOG" id="ENOG50347Z5">
    <property type="taxonomic scope" value="Bacteria"/>
</dbReference>
<dbReference type="PATRIC" id="fig|1395513.3.peg.2921"/>
<dbReference type="Proteomes" id="UP000018296">
    <property type="component" value="Unassembled WGS sequence"/>
</dbReference>
<name>V6IWN1_9BACL</name>
<sequence>MSKGDLLHSFPNQQNKKKTVIDKLIHYLENDRFDIKETSYGDIEVRISYDNVVDQEVFYSLKENGGEFTIFRVSRGIYHRVITLKNKYLAFFYLGVLSKDSIAEEIRPLPEAFEYIDEIANGNLKKAEKVTNKYLSADHYAMFHLKRESICIIKKQNVYIVNFVDCEGKAQVISDDNDEIGLGMMVLCNYTWSLMWLDELTDKWSPDNNKKTLEYLKIQSHFLNVKEGIWRFHKKLISI</sequence>